<accession>A0A2P2KK73</accession>
<proteinExistence type="predicted"/>
<dbReference type="EMBL" id="GGEC01025637">
    <property type="protein sequence ID" value="MBX06121.1"/>
    <property type="molecule type" value="Transcribed_RNA"/>
</dbReference>
<evidence type="ECO:0000313" key="1">
    <source>
        <dbReference type="EMBL" id="MBX06121.1"/>
    </source>
</evidence>
<sequence>MASLFGSGLMKYNVGKPRTCMSRANSCSSSVSTLTIFKLSSYSTASCRSYHFMKDP</sequence>
<protein>
    <submittedName>
        <fullName evidence="1">Thioredoxin-like protein CITRXic</fullName>
    </submittedName>
</protein>
<dbReference type="AlphaFoldDB" id="A0A2P2KK73"/>
<name>A0A2P2KK73_RHIMU</name>
<reference evidence="1" key="1">
    <citation type="submission" date="2018-02" db="EMBL/GenBank/DDBJ databases">
        <title>Rhizophora mucronata_Transcriptome.</title>
        <authorList>
            <person name="Meera S.P."/>
            <person name="Sreeshan A."/>
            <person name="Augustine A."/>
        </authorList>
    </citation>
    <scope>NUCLEOTIDE SEQUENCE</scope>
    <source>
        <tissue evidence="1">Leaf</tissue>
    </source>
</reference>
<organism evidence="1">
    <name type="scientific">Rhizophora mucronata</name>
    <name type="common">Asiatic mangrove</name>
    <dbReference type="NCBI Taxonomy" id="61149"/>
    <lineage>
        <taxon>Eukaryota</taxon>
        <taxon>Viridiplantae</taxon>
        <taxon>Streptophyta</taxon>
        <taxon>Embryophyta</taxon>
        <taxon>Tracheophyta</taxon>
        <taxon>Spermatophyta</taxon>
        <taxon>Magnoliopsida</taxon>
        <taxon>eudicotyledons</taxon>
        <taxon>Gunneridae</taxon>
        <taxon>Pentapetalae</taxon>
        <taxon>rosids</taxon>
        <taxon>fabids</taxon>
        <taxon>Malpighiales</taxon>
        <taxon>Rhizophoraceae</taxon>
        <taxon>Rhizophora</taxon>
    </lineage>
</organism>